<gene>
    <name evidence="4" type="ORF">LC1Nh_1082</name>
</gene>
<dbReference type="PANTHER" id="PTHR43479:SF11">
    <property type="entry name" value="ACREF_ENVCD OPERON REPRESSOR-RELATED"/>
    <property type="match status" value="1"/>
</dbReference>
<dbReference type="Proteomes" id="UP000377803">
    <property type="component" value="Chromosome"/>
</dbReference>
<proteinExistence type="predicted"/>
<feature type="domain" description="HTH tetR-type" evidence="3">
    <location>
        <begin position="3"/>
        <end position="63"/>
    </location>
</feature>
<dbReference type="GeneID" id="42365481"/>
<evidence type="ECO:0000256" key="2">
    <source>
        <dbReference type="PROSITE-ProRule" id="PRU00335"/>
    </source>
</evidence>
<name>A0A5Q0UH17_9ARCH</name>
<dbReference type="InterPro" id="IPR050624">
    <property type="entry name" value="HTH-type_Tx_Regulator"/>
</dbReference>
<evidence type="ECO:0000313" key="5">
    <source>
        <dbReference type="Proteomes" id="UP000377803"/>
    </source>
</evidence>
<dbReference type="GO" id="GO:0003677">
    <property type="term" value="F:DNA binding"/>
    <property type="evidence" value="ECO:0007669"/>
    <property type="project" value="UniProtKB-UniRule"/>
</dbReference>
<feature type="DNA-binding region" description="H-T-H motif" evidence="2">
    <location>
        <begin position="26"/>
        <end position="45"/>
    </location>
</feature>
<dbReference type="SUPFAM" id="SSF48498">
    <property type="entry name" value="Tetracyclin repressor-like, C-terminal domain"/>
    <property type="match status" value="1"/>
</dbReference>
<sequence length="185" mass="21755">MVNDSKNEIMEATRKALAKHSYSELSIQNIADEFDKSKSLLYHHYNGKDELLLDFLDYMLEDFENKAFTCNCTDDQEKFKAAAFMAFKLPEQDDFLKTLIELRTQGLRNPDYRQKLHKFEEMYKQKIEEILRDTAEGDLGSESIEDISQFILSINNEAMHRRAIGKEVEPLEKELERYLQQLSVL</sequence>
<evidence type="ECO:0000313" key="4">
    <source>
        <dbReference type="EMBL" id="QGA80952.1"/>
    </source>
</evidence>
<dbReference type="PANTHER" id="PTHR43479">
    <property type="entry name" value="ACREF/ENVCD OPERON REPRESSOR-RELATED"/>
    <property type="match status" value="1"/>
</dbReference>
<keyword evidence="1 2" id="KW-0238">DNA-binding</keyword>
<protein>
    <submittedName>
        <fullName evidence="4">TetR family transcriptional regulator</fullName>
    </submittedName>
</protein>
<dbReference type="InterPro" id="IPR001647">
    <property type="entry name" value="HTH_TetR"/>
</dbReference>
<dbReference type="KEGG" id="ncon:LC1Nh_1082"/>
<dbReference type="Pfam" id="PF00440">
    <property type="entry name" value="TetR_N"/>
    <property type="match status" value="1"/>
</dbReference>
<dbReference type="PROSITE" id="PS50977">
    <property type="entry name" value="HTH_TETR_2"/>
    <property type="match status" value="1"/>
</dbReference>
<evidence type="ECO:0000256" key="1">
    <source>
        <dbReference type="ARBA" id="ARBA00023125"/>
    </source>
</evidence>
<dbReference type="RefSeq" id="WP_153550701.1">
    <property type="nucleotide sequence ID" value="NZ_CP040089.1"/>
</dbReference>
<dbReference type="InterPro" id="IPR036271">
    <property type="entry name" value="Tet_transcr_reg_TetR-rel_C_sf"/>
</dbReference>
<organism evidence="4 5">
    <name type="scientific">Candidatus Nanohalobium constans</name>
    <dbReference type="NCBI Taxonomy" id="2565781"/>
    <lineage>
        <taxon>Archaea</taxon>
        <taxon>Candidatus Nanohalarchaeota</taxon>
        <taxon>Candidatus Nanohalobia</taxon>
        <taxon>Candidatus Nanohalobiales</taxon>
        <taxon>Candidatus Nanohalobiaceae</taxon>
        <taxon>Candidatus Nanohalobium</taxon>
    </lineage>
</organism>
<keyword evidence="5" id="KW-1185">Reference proteome</keyword>
<evidence type="ECO:0000259" key="3">
    <source>
        <dbReference type="PROSITE" id="PS50977"/>
    </source>
</evidence>
<dbReference type="InterPro" id="IPR009057">
    <property type="entry name" value="Homeodomain-like_sf"/>
</dbReference>
<reference evidence="5" key="1">
    <citation type="submission" date="2019-05" db="EMBL/GenBank/DDBJ databases">
        <title>Candidatus Nanohalobium constans, a novel model system to study the DPANN nano-sized archaea: genomic and physiological characterization of a nanoarchaeon co-cultured with its chitinotrophic host.</title>
        <authorList>
            <person name="La Cono V."/>
            <person name="Arcadi E."/>
            <person name="Crisafi F."/>
            <person name="Denaro R."/>
            <person name="La Spada G."/>
            <person name="Messina E."/>
            <person name="Smedile F."/>
            <person name="Toshchakov S.V."/>
            <person name="Shevchenko M.A."/>
            <person name="Golyshin P.N."/>
            <person name="Golyshina O.V."/>
            <person name="Ferrer M."/>
            <person name="Rohde M."/>
            <person name="Mushegian A."/>
            <person name="Sorokin D.Y."/>
            <person name="Giuliano L."/>
            <person name="Yakimov M.M."/>
        </authorList>
    </citation>
    <scope>NUCLEOTIDE SEQUENCE [LARGE SCALE GENOMIC DNA]</scope>
    <source>
        <strain evidence="5">LC1Nh</strain>
    </source>
</reference>
<dbReference type="EMBL" id="CP040089">
    <property type="protein sequence ID" value="QGA80952.1"/>
    <property type="molecule type" value="Genomic_DNA"/>
</dbReference>
<dbReference type="Gene3D" id="1.10.357.10">
    <property type="entry name" value="Tetracycline Repressor, domain 2"/>
    <property type="match status" value="1"/>
</dbReference>
<dbReference type="SUPFAM" id="SSF46689">
    <property type="entry name" value="Homeodomain-like"/>
    <property type="match status" value="1"/>
</dbReference>
<dbReference type="AlphaFoldDB" id="A0A5Q0UH17"/>
<accession>A0A5Q0UH17</accession>
<dbReference type="OrthoDB" id="135877at2157"/>